<dbReference type="AlphaFoldDB" id="I1IBP4"/>
<sequence>MEAAPRGGALGKRKEREYYSSTPEQQQALFPALPGKTELRRPSPLSRFAAKPTMPPPPSPQGGSSKLLAGYLAHEFLRFGTLLGERPAAASRKEPVMALPAPTPTPAPEPARRYAEASRLLMAGGPRIPGIVNPTQLGHWLRIKE</sequence>
<dbReference type="KEGG" id="bdi:100841861"/>
<dbReference type="EnsemblPlants" id="KQK00389">
    <property type="protein sequence ID" value="KQK00389"/>
    <property type="gene ID" value="BRADI_3g49050v3"/>
</dbReference>
<dbReference type="FunCoup" id="I1IBP4">
    <property type="interactions" value="571"/>
</dbReference>
<dbReference type="PANTHER" id="PTHR34657">
    <property type="entry name" value="EMBRYO SAC DEVELOPMENT ARREST 6"/>
    <property type="match status" value="1"/>
</dbReference>
<evidence type="ECO:0008006" key="5">
    <source>
        <dbReference type="Google" id="ProtNLM"/>
    </source>
</evidence>
<evidence type="ECO:0000313" key="2">
    <source>
        <dbReference type="EMBL" id="KQK00389.1"/>
    </source>
</evidence>
<evidence type="ECO:0000313" key="3">
    <source>
        <dbReference type="EnsemblPlants" id="KQK00389"/>
    </source>
</evidence>
<dbReference type="OrthoDB" id="687843at2759"/>
<name>I1IBP4_BRADI</name>
<organism evidence="2">
    <name type="scientific">Brachypodium distachyon</name>
    <name type="common">Purple false brome</name>
    <name type="synonym">Trachynia distachya</name>
    <dbReference type="NCBI Taxonomy" id="15368"/>
    <lineage>
        <taxon>Eukaryota</taxon>
        <taxon>Viridiplantae</taxon>
        <taxon>Streptophyta</taxon>
        <taxon>Embryophyta</taxon>
        <taxon>Tracheophyta</taxon>
        <taxon>Spermatophyta</taxon>
        <taxon>Magnoliopsida</taxon>
        <taxon>Liliopsida</taxon>
        <taxon>Poales</taxon>
        <taxon>Poaceae</taxon>
        <taxon>BOP clade</taxon>
        <taxon>Pooideae</taxon>
        <taxon>Stipodae</taxon>
        <taxon>Brachypodieae</taxon>
        <taxon>Brachypodium</taxon>
    </lineage>
</organism>
<dbReference type="EMBL" id="CM000882">
    <property type="protein sequence ID" value="KQK00389.1"/>
    <property type="molecule type" value="Genomic_DNA"/>
</dbReference>
<dbReference type="HOGENOM" id="CLU_097404_0_0_1"/>
<reference evidence="2 3" key="1">
    <citation type="journal article" date="2010" name="Nature">
        <title>Genome sequencing and analysis of the model grass Brachypodium distachyon.</title>
        <authorList>
            <consortium name="International Brachypodium Initiative"/>
        </authorList>
    </citation>
    <scope>NUCLEOTIDE SEQUENCE [LARGE SCALE GENOMIC DNA]</scope>
    <source>
        <strain evidence="2 3">Bd21</strain>
    </source>
</reference>
<feature type="region of interest" description="Disordered" evidence="1">
    <location>
        <begin position="91"/>
        <end position="113"/>
    </location>
</feature>
<keyword evidence="4" id="KW-1185">Reference proteome</keyword>
<feature type="compositionally biased region" description="Polar residues" evidence="1">
    <location>
        <begin position="19"/>
        <end position="28"/>
    </location>
</feature>
<dbReference type="PANTHER" id="PTHR34657:SF4">
    <property type="entry name" value="EMBRYO SAC DEVELOPMENT ARREST 6"/>
    <property type="match status" value="1"/>
</dbReference>
<feature type="region of interest" description="Disordered" evidence="1">
    <location>
        <begin position="1"/>
        <end position="66"/>
    </location>
</feature>
<proteinExistence type="predicted"/>
<evidence type="ECO:0000313" key="4">
    <source>
        <dbReference type="Proteomes" id="UP000008810"/>
    </source>
</evidence>
<dbReference type="RefSeq" id="XP_024317865.1">
    <property type="nucleotide sequence ID" value="XM_024462097.1"/>
</dbReference>
<protein>
    <recommendedName>
        <fullName evidence="5">Embryo sac development arrest 6</fullName>
    </recommendedName>
</protein>
<dbReference type="STRING" id="15368.I1IBP4"/>
<reference evidence="3" key="3">
    <citation type="submission" date="2018-08" db="UniProtKB">
        <authorList>
            <consortium name="EnsemblPlants"/>
        </authorList>
    </citation>
    <scope>IDENTIFICATION</scope>
    <source>
        <strain evidence="3">cv. Bd21</strain>
    </source>
</reference>
<dbReference type="Proteomes" id="UP000008810">
    <property type="component" value="Chromosome 3"/>
</dbReference>
<evidence type="ECO:0000256" key="1">
    <source>
        <dbReference type="SAM" id="MobiDB-lite"/>
    </source>
</evidence>
<dbReference type="eggNOG" id="ENOG502S43B">
    <property type="taxonomic scope" value="Eukaryota"/>
</dbReference>
<reference evidence="2" key="2">
    <citation type="submission" date="2017-06" db="EMBL/GenBank/DDBJ databases">
        <title>WGS assembly of Brachypodium distachyon.</title>
        <authorList>
            <consortium name="The International Brachypodium Initiative"/>
            <person name="Lucas S."/>
            <person name="Harmon-Smith M."/>
            <person name="Lail K."/>
            <person name="Tice H."/>
            <person name="Grimwood J."/>
            <person name="Bruce D."/>
            <person name="Barry K."/>
            <person name="Shu S."/>
            <person name="Lindquist E."/>
            <person name="Wang M."/>
            <person name="Pitluck S."/>
            <person name="Vogel J.P."/>
            <person name="Garvin D.F."/>
            <person name="Mockler T.C."/>
            <person name="Schmutz J."/>
            <person name="Rokhsar D."/>
            <person name="Bevan M.W."/>
        </authorList>
    </citation>
    <scope>NUCLEOTIDE SEQUENCE</scope>
    <source>
        <strain evidence="2">Bd21</strain>
    </source>
</reference>
<dbReference type="OMA" id="STKTMRP"/>
<dbReference type="Gramene" id="KQK00389">
    <property type="protein sequence ID" value="KQK00389"/>
    <property type="gene ID" value="BRADI_3g49050v3"/>
</dbReference>
<gene>
    <name evidence="3" type="primary">LOC100841861</name>
    <name evidence="2" type="ORF">BRADI_3g49050v3</name>
</gene>
<accession>I1IBP4</accession>
<dbReference type="GeneID" id="100841861"/>